<organism evidence="2">
    <name type="scientific">Bradyrhizobium barranii subsp. barranii</name>
    <dbReference type="NCBI Taxonomy" id="2823807"/>
    <lineage>
        <taxon>Bacteria</taxon>
        <taxon>Pseudomonadati</taxon>
        <taxon>Pseudomonadota</taxon>
        <taxon>Alphaproteobacteria</taxon>
        <taxon>Hyphomicrobiales</taxon>
        <taxon>Nitrobacteraceae</taxon>
        <taxon>Bradyrhizobium</taxon>
        <taxon>Bradyrhizobium barranii</taxon>
    </lineage>
</organism>
<keyword evidence="3" id="KW-0614">Plasmid</keyword>
<proteinExistence type="predicted"/>
<dbReference type="AlphaFoldDB" id="A0A939S6U2"/>
<feature type="compositionally biased region" description="Basic and acidic residues" evidence="1">
    <location>
        <begin position="1"/>
        <end position="13"/>
    </location>
</feature>
<reference evidence="3 4" key="2">
    <citation type="journal article" date="2022" name="Int. J. Syst. Evol. Microbiol.">
        <title>Strains of Bradyrhizobium barranii sp. nov. associated with legumes native to Canada are symbionts of soybeans and belong to different subspecies (subsp. barranii subsp. nov. and subsp. apii subsp. nov.) and symbiovars (sv. glycinearum and sv. septentrionale).</title>
        <authorList>
            <person name="Bromfield E.S.P."/>
            <person name="Cloutier S."/>
            <person name="Wasai-Hara S."/>
            <person name="Minamisawa K."/>
        </authorList>
    </citation>
    <scope>NUCLEOTIDE SEQUENCE [LARGE SCALE GENOMIC DNA]</scope>
    <source>
        <strain evidence="3 4">144S4</strain>
        <plasmid evidence="4">pBb144S4a</plasmid>
    </source>
</reference>
<sequence length="26" mass="2936">MQHGSEDPSDPKRTTRVLTLMLASKH</sequence>
<name>A0A939S6U2_9BRAD</name>
<protein>
    <submittedName>
        <fullName evidence="2">DUF3768 domain-containing protein</fullName>
    </submittedName>
</protein>
<gene>
    <name evidence="3" type="ORF">J4G43_052055</name>
    <name evidence="2" type="ORF">J4G43_53925</name>
</gene>
<evidence type="ECO:0000256" key="1">
    <source>
        <dbReference type="SAM" id="MobiDB-lite"/>
    </source>
</evidence>
<dbReference type="RefSeq" id="WP_208089825.1">
    <property type="nucleotide sequence ID" value="NZ_CP086137.1"/>
</dbReference>
<dbReference type="EMBL" id="JAGEMI010000004">
    <property type="protein sequence ID" value="MBO1869289.1"/>
    <property type="molecule type" value="Genomic_DNA"/>
</dbReference>
<dbReference type="KEGG" id="bban:J4G43_052055"/>
<dbReference type="InterPro" id="IPR022243">
    <property type="entry name" value="DUF3768"/>
</dbReference>
<dbReference type="Pfam" id="PF12599">
    <property type="entry name" value="DUF3768"/>
    <property type="match status" value="1"/>
</dbReference>
<geneLocation type="plasmid" evidence="3 4">
    <name>pBb144S4a</name>
</geneLocation>
<dbReference type="EMBL" id="CP086137">
    <property type="protein sequence ID" value="UEM18106.1"/>
    <property type="molecule type" value="Genomic_DNA"/>
</dbReference>
<evidence type="ECO:0000313" key="2">
    <source>
        <dbReference type="EMBL" id="MBO1869289.1"/>
    </source>
</evidence>
<dbReference type="Proteomes" id="UP000664702">
    <property type="component" value="Plasmid pBb144S4a"/>
</dbReference>
<accession>A0A939S6U2</accession>
<evidence type="ECO:0000313" key="3">
    <source>
        <dbReference type="EMBL" id="UEM18106.1"/>
    </source>
</evidence>
<evidence type="ECO:0000313" key="4">
    <source>
        <dbReference type="Proteomes" id="UP000664702"/>
    </source>
</evidence>
<reference evidence="2" key="1">
    <citation type="submission" date="2021-03" db="EMBL/GenBank/DDBJ databases">
        <title>Whole Genome Sequence of Bradyrhizobium sp. Strain 144S4.</title>
        <authorList>
            <person name="Bromfield E.S.P."/>
            <person name="Cloutier S."/>
        </authorList>
    </citation>
    <scope>NUCLEOTIDE SEQUENCE [LARGE SCALE GENOMIC DNA]</scope>
    <source>
        <strain evidence="2">144S4</strain>
    </source>
</reference>
<feature type="region of interest" description="Disordered" evidence="1">
    <location>
        <begin position="1"/>
        <end position="26"/>
    </location>
</feature>